<dbReference type="AlphaFoldDB" id="A0A542E6J7"/>
<sequence>MRWTHVLAVGAVASIGLTAACSAPSKTATGGSNGNATSAPVEQAGASLDPNAKGPAPRDANAKNGGTLTVSYSTSPSSMDPSAQFYQDSGAIMTQLTMRSLTTFVNRGGKEVLVPDLATDLGQVSSDRLTWTFKLKSGIKYSDGSAVSAKDVAYAVKRSFAFTATGPTYQVDFLKDGDKYQGPYKSGDTFAGVEAPDDSTVVFHLSKPWETLPYFTTFTQVSPIPQAKDTKDESYGDKALATGPYVIDSFTQGSELKLKKNPYWDPNSDPARTQYVDGYDFKFGTDTVQTQTAILASNGPDATTLNWEGIDSSLVSQIEGAKKSQFVEGPSSCTVTQNLDTRKIPMPVRKALAVAMPWDAMTKAAGLSTHSASPAHTLIPPQIPGWLDYTLDGVTGQGNGDPAKAKEMLSAAGYGADKPFELKYYYTNDDPIAQQTNQAKKQGLEAAGFKVTDLGVPGKERRKLIADPNAQTNMGQSPAGWCFDWPSADSIFPPTVASTQLKQGGTNWGDLSDSKVDAELARISKLSIADQGPEWGKFDKWLMENYLPALPWYWDKSNIVFGTKVHNVINDPNHGTPILNSIWVDS</sequence>
<evidence type="ECO:0000259" key="3">
    <source>
        <dbReference type="Pfam" id="PF00496"/>
    </source>
</evidence>
<dbReference type="GO" id="GO:0042597">
    <property type="term" value="C:periplasmic space"/>
    <property type="evidence" value="ECO:0007669"/>
    <property type="project" value="UniProtKB-ARBA"/>
</dbReference>
<accession>A0A542E6J7</accession>
<feature type="region of interest" description="Disordered" evidence="1">
    <location>
        <begin position="24"/>
        <end position="80"/>
    </location>
</feature>
<dbReference type="GO" id="GO:0043190">
    <property type="term" value="C:ATP-binding cassette (ABC) transporter complex"/>
    <property type="evidence" value="ECO:0007669"/>
    <property type="project" value="InterPro"/>
</dbReference>
<feature type="chain" id="PRO_5039627948" evidence="2">
    <location>
        <begin position="20"/>
        <end position="586"/>
    </location>
</feature>
<dbReference type="PANTHER" id="PTHR30290:SF83">
    <property type="entry name" value="ABC TRANSPORTER SUBSTRATE-BINDING PROTEIN"/>
    <property type="match status" value="1"/>
</dbReference>
<dbReference type="RefSeq" id="WP_141850100.1">
    <property type="nucleotide sequence ID" value="NZ_BAAAPR010000019.1"/>
</dbReference>
<evidence type="ECO:0000313" key="5">
    <source>
        <dbReference type="Proteomes" id="UP000317893"/>
    </source>
</evidence>
<dbReference type="InterPro" id="IPR000914">
    <property type="entry name" value="SBP_5_dom"/>
</dbReference>
<dbReference type="PANTHER" id="PTHR30290">
    <property type="entry name" value="PERIPLASMIC BINDING COMPONENT OF ABC TRANSPORTER"/>
    <property type="match status" value="1"/>
</dbReference>
<dbReference type="GO" id="GO:0015833">
    <property type="term" value="P:peptide transport"/>
    <property type="evidence" value="ECO:0007669"/>
    <property type="project" value="TreeGrafter"/>
</dbReference>
<feature type="compositionally biased region" description="Polar residues" evidence="1">
    <location>
        <begin position="24"/>
        <end position="40"/>
    </location>
</feature>
<feature type="domain" description="Solute-binding protein family 5" evidence="3">
    <location>
        <begin position="113"/>
        <end position="500"/>
    </location>
</feature>
<dbReference type="InterPro" id="IPR039424">
    <property type="entry name" value="SBP_5"/>
</dbReference>
<feature type="compositionally biased region" description="Low complexity" evidence="1">
    <location>
        <begin position="71"/>
        <end position="80"/>
    </location>
</feature>
<feature type="signal peptide" evidence="2">
    <location>
        <begin position="1"/>
        <end position="19"/>
    </location>
</feature>
<dbReference type="InterPro" id="IPR030678">
    <property type="entry name" value="Peptide/Ni-bd"/>
</dbReference>
<evidence type="ECO:0000256" key="2">
    <source>
        <dbReference type="SAM" id="SignalP"/>
    </source>
</evidence>
<dbReference type="PIRSF" id="PIRSF002741">
    <property type="entry name" value="MppA"/>
    <property type="match status" value="1"/>
</dbReference>
<evidence type="ECO:0000313" key="4">
    <source>
        <dbReference type="EMBL" id="TQJ10951.1"/>
    </source>
</evidence>
<reference evidence="4 5" key="1">
    <citation type="submission" date="2019-06" db="EMBL/GenBank/DDBJ databases">
        <title>Sequencing the genomes of 1000 actinobacteria strains.</title>
        <authorList>
            <person name="Klenk H.-P."/>
        </authorList>
    </citation>
    <scope>NUCLEOTIDE SEQUENCE [LARGE SCALE GENOMIC DNA]</scope>
    <source>
        <strain evidence="4 5">DSM 18607</strain>
    </source>
</reference>
<dbReference type="OrthoDB" id="9796817at2"/>
<dbReference type="GO" id="GO:1904680">
    <property type="term" value="F:peptide transmembrane transporter activity"/>
    <property type="evidence" value="ECO:0007669"/>
    <property type="project" value="TreeGrafter"/>
</dbReference>
<comment type="caution">
    <text evidence="4">The sequence shown here is derived from an EMBL/GenBank/DDBJ whole genome shotgun (WGS) entry which is preliminary data.</text>
</comment>
<name>A0A542E6J7_9MICO</name>
<evidence type="ECO:0000256" key="1">
    <source>
        <dbReference type="SAM" id="MobiDB-lite"/>
    </source>
</evidence>
<organism evidence="4 5">
    <name type="scientific">Lapillicoccus jejuensis</name>
    <dbReference type="NCBI Taxonomy" id="402171"/>
    <lineage>
        <taxon>Bacteria</taxon>
        <taxon>Bacillati</taxon>
        <taxon>Actinomycetota</taxon>
        <taxon>Actinomycetes</taxon>
        <taxon>Micrococcales</taxon>
        <taxon>Intrasporangiaceae</taxon>
        <taxon>Lapillicoccus</taxon>
    </lineage>
</organism>
<protein>
    <submittedName>
        <fullName evidence="4">Peptide/nickel transport system substrate-binding protein</fullName>
    </submittedName>
</protein>
<dbReference type="PROSITE" id="PS51257">
    <property type="entry name" value="PROKAR_LIPOPROTEIN"/>
    <property type="match status" value="1"/>
</dbReference>
<dbReference type="EMBL" id="VFMN01000001">
    <property type="protein sequence ID" value="TQJ10951.1"/>
    <property type="molecule type" value="Genomic_DNA"/>
</dbReference>
<proteinExistence type="predicted"/>
<dbReference type="Proteomes" id="UP000317893">
    <property type="component" value="Unassembled WGS sequence"/>
</dbReference>
<dbReference type="Gene3D" id="3.40.190.10">
    <property type="entry name" value="Periplasmic binding protein-like II"/>
    <property type="match status" value="1"/>
</dbReference>
<keyword evidence="2" id="KW-0732">Signal</keyword>
<dbReference type="Pfam" id="PF00496">
    <property type="entry name" value="SBP_bac_5"/>
    <property type="match status" value="1"/>
</dbReference>
<dbReference type="Gene3D" id="3.10.105.10">
    <property type="entry name" value="Dipeptide-binding Protein, Domain 3"/>
    <property type="match status" value="1"/>
</dbReference>
<gene>
    <name evidence="4" type="ORF">FB458_4095</name>
</gene>
<keyword evidence="5" id="KW-1185">Reference proteome</keyword>
<dbReference type="SUPFAM" id="SSF53850">
    <property type="entry name" value="Periplasmic binding protein-like II"/>
    <property type="match status" value="1"/>
</dbReference>